<name>A0A9D3V342_9ROSI</name>
<reference evidence="3 4" key="1">
    <citation type="journal article" date="2021" name="Plant Biotechnol. J.">
        <title>Multi-omics assisted identification of the key and species-specific regulatory components of drought-tolerant mechanisms in Gossypium stocksii.</title>
        <authorList>
            <person name="Yu D."/>
            <person name="Ke L."/>
            <person name="Zhang D."/>
            <person name="Wu Y."/>
            <person name="Sun Y."/>
            <person name="Mei J."/>
            <person name="Sun J."/>
            <person name="Sun Y."/>
        </authorList>
    </citation>
    <scope>NUCLEOTIDE SEQUENCE [LARGE SCALE GENOMIC DNA]</scope>
    <source>
        <strain evidence="4">cv. E1</strain>
        <tissue evidence="3">Leaf</tissue>
    </source>
</reference>
<dbReference type="Proteomes" id="UP000828251">
    <property type="component" value="Unassembled WGS sequence"/>
</dbReference>
<evidence type="ECO:0000313" key="4">
    <source>
        <dbReference type="Proteomes" id="UP000828251"/>
    </source>
</evidence>
<evidence type="ECO:0000256" key="2">
    <source>
        <dbReference type="SAM" id="SignalP"/>
    </source>
</evidence>
<protein>
    <recommendedName>
        <fullName evidence="5">Glycine-rich protein</fullName>
    </recommendedName>
</protein>
<dbReference type="EMBL" id="JAIQCV010000009">
    <property type="protein sequence ID" value="KAH1065899.1"/>
    <property type="molecule type" value="Genomic_DNA"/>
</dbReference>
<accession>A0A9D3V342</accession>
<dbReference type="AlphaFoldDB" id="A0A9D3V342"/>
<keyword evidence="1" id="KW-0472">Membrane</keyword>
<keyword evidence="1" id="KW-1133">Transmembrane helix</keyword>
<evidence type="ECO:0000313" key="3">
    <source>
        <dbReference type="EMBL" id="KAH1065899.1"/>
    </source>
</evidence>
<evidence type="ECO:0000256" key="1">
    <source>
        <dbReference type="SAM" id="Phobius"/>
    </source>
</evidence>
<feature type="signal peptide" evidence="2">
    <location>
        <begin position="1"/>
        <end position="33"/>
    </location>
</feature>
<evidence type="ECO:0008006" key="5">
    <source>
        <dbReference type="Google" id="ProtNLM"/>
    </source>
</evidence>
<comment type="caution">
    <text evidence="3">The sequence shown here is derived from an EMBL/GenBank/DDBJ whole genome shotgun (WGS) entry which is preliminary data.</text>
</comment>
<keyword evidence="2" id="KW-0732">Signal</keyword>
<sequence length="88" mass="9120">MSKLPLAKKSANMILILMVIGIALALMVSPVLGKGAGKGGGSRGRGGGHIIKGNRARGHSSSAVALYPGLAFALVQLLHFVFYVFLFV</sequence>
<keyword evidence="1" id="KW-0812">Transmembrane</keyword>
<proteinExistence type="predicted"/>
<keyword evidence="4" id="KW-1185">Reference proteome</keyword>
<organism evidence="3 4">
    <name type="scientific">Gossypium stocksii</name>
    <dbReference type="NCBI Taxonomy" id="47602"/>
    <lineage>
        <taxon>Eukaryota</taxon>
        <taxon>Viridiplantae</taxon>
        <taxon>Streptophyta</taxon>
        <taxon>Embryophyta</taxon>
        <taxon>Tracheophyta</taxon>
        <taxon>Spermatophyta</taxon>
        <taxon>Magnoliopsida</taxon>
        <taxon>eudicotyledons</taxon>
        <taxon>Gunneridae</taxon>
        <taxon>Pentapetalae</taxon>
        <taxon>rosids</taxon>
        <taxon>malvids</taxon>
        <taxon>Malvales</taxon>
        <taxon>Malvaceae</taxon>
        <taxon>Malvoideae</taxon>
        <taxon>Gossypium</taxon>
    </lineage>
</organism>
<feature type="chain" id="PRO_5039269955" description="Glycine-rich protein" evidence="2">
    <location>
        <begin position="34"/>
        <end position="88"/>
    </location>
</feature>
<feature type="transmembrane region" description="Helical" evidence="1">
    <location>
        <begin position="65"/>
        <end position="86"/>
    </location>
</feature>
<gene>
    <name evidence="3" type="ORF">J1N35_030886</name>
</gene>